<feature type="domain" description="General secretion pathway GspH" evidence="12">
    <location>
        <begin position="43"/>
        <end position="155"/>
    </location>
</feature>
<dbReference type="Gene3D" id="3.55.40.10">
    <property type="entry name" value="minor pseudopilin epsh domain"/>
    <property type="match status" value="1"/>
</dbReference>
<comment type="subcellular location">
    <subcellularLocation>
        <location evidence="1">Cell inner membrane</location>
        <topology evidence="1">Single-pass membrane protein</topology>
    </subcellularLocation>
</comment>
<proteinExistence type="inferred from homology"/>
<evidence type="ECO:0000313" key="14">
    <source>
        <dbReference type="Proteomes" id="UP000005234"/>
    </source>
</evidence>
<dbReference type="KEGG" id="fau:Fraau_2473"/>
<dbReference type="STRING" id="767434.Fraau_2473"/>
<dbReference type="AlphaFoldDB" id="H8L6L8"/>
<evidence type="ECO:0000256" key="1">
    <source>
        <dbReference type="ARBA" id="ARBA00004377"/>
    </source>
</evidence>
<keyword evidence="5" id="KW-0997">Cell inner membrane</keyword>
<dbReference type="SUPFAM" id="SSF54523">
    <property type="entry name" value="Pili subunits"/>
    <property type="match status" value="1"/>
</dbReference>
<dbReference type="Pfam" id="PF07963">
    <property type="entry name" value="N_methyl"/>
    <property type="match status" value="1"/>
</dbReference>
<dbReference type="GO" id="GO:0005886">
    <property type="term" value="C:plasma membrane"/>
    <property type="evidence" value="ECO:0007669"/>
    <property type="project" value="UniProtKB-SubCell"/>
</dbReference>
<dbReference type="eggNOG" id="COG4970">
    <property type="taxonomic scope" value="Bacteria"/>
</dbReference>
<organism evidence="13 14">
    <name type="scientific">Frateuria aurantia (strain ATCC 33424 / DSM 6220 / KCTC 2777 / LMG 1558 / NBRC 3245 / NCIMB 13370)</name>
    <name type="common">Acetobacter aurantius</name>
    <dbReference type="NCBI Taxonomy" id="767434"/>
    <lineage>
        <taxon>Bacteria</taxon>
        <taxon>Pseudomonadati</taxon>
        <taxon>Pseudomonadota</taxon>
        <taxon>Gammaproteobacteria</taxon>
        <taxon>Lysobacterales</taxon>
        <taxon>Rhodanobacteraceae</taxon>
        <taxon>Frateuria</taxon>
    </lineage>
</organism>
<evidence type="ECO:0000256" key="4">
    <source>
        <dbReference type="ARBA" id="ARBA00022481"/>
    </source>
</evidence>
<dbReference type="NCBIfam" id="TIGR02532">
    <property type="entry name" value="IV_pilin_GFxxxE"/>
    <property type="match status" value="1"/>
</dbReference>
<protein>
    <recommendedName>
        <fullName evidence="2">Type II secretion system protein H</fullName>
    </recommendedName>
    <alternativeName>
        <fullName evidence="10">General secretion pathway protein H</fullName>
    </alternativeName>
</protein>
<keyword evidence="6 11" id="KW-0812">Transmembrane</keyword>
<sequence>MRQHAGHTLIELLMVMLVAAVLTGVALPGLGPLLHRHRLQHACEALLHSAYYARSQAISLGRSTWLCPSRDHAHCEAATQWQHGWLVMTAAPSIDTPVVLREQASLEPLHIHSSQGRLRLRFQADGHAEGSNLTWTVCSEQRPQDQARVIVARSGRVRVEPRAAKPYPTCPP</sequence>
<keyword evidence="7 11" id="KW-1133">Transmembrane helix</keyword>
<evidence type="ECO:0000256" key="2">
    <source>
        <dbReference type="ARBA" id="ARBA00021549"/>
    </source>
</evidence>
<evidence type="ECO:0000256" key="11">
    <source>
        <dbReference type="SAM" id="Phobius"/>
    </source>
</evidence>
<evidence type="ECO:0000256" key="10">
    <source>
        <dbReference type="ARBA" id="ARBA00030775"/>
    </source>
</evidence>
<evidence type="ECO:0000256" key="7">
    <source>
        <dbReference type="ARBA" id="ARBA00022989"/>
    </source>
</evidence>
<dbReference type="InterPro" id="IPR022346">
    <property type="entry name" value="T2SS_GspH"/>
</dbReference>
<evidence type="ECO:0000259" key="12">
    <source>
        <dbReference type="Pfam" id="PF12019"/>
    </source>
</evidence>
<evidence type="ECO:0000256" key="8">
    <source>
        <dbReference type="ARBA" id="ARBA00023136"/>
    </source>
</evidence>
<evidence type="ECO:0000313" key="13">
    <source>
        <dbReference type="EMBL" id="AFC86834.1"/>
    </source>
</evidence>
<evidence type="ECO:0000256" key="9">
    <source>
        <dbReference type="ARBA" id="ARBA00025772"/>
    </source>
</evidence>
<accession>H8L6L8</accession>
<evidence type="ECO:0000256" key="6">
    <source>
        <dbReference type="ARBA" id="ARBA00022692"/>
    </source>
</evidence>
<dbReference type="GO" id="GO:0015628">
    <property type="term" value="P:protein secretion by the type II secretion system"/>
    <property type="evidence" value="ECO:0007669"/>
    <property type="project" value="InterPro"/>
</dbReference>
<keyword evidence="14" id="KW-1185">Reference proteome</keyword>
<feature type="transmembrane region" description="Helical" evidence="11">
    <location>
        <begin position="12"/>
        <end position="34"/>
    </location>
</feature>
<dbReference type="InterPro" id="IPR045584">
    <property type="entry name" value="Pilin-like"/>
</dbReference>
<dbReference type="Pfam" id="PF12019">
    <property type="entry name" value="GspH"/>
    <property type="match status" value="1"/>
</dbReference>
<dbReference type="HOGENOM" id="CLU_084761_4_0_6"/>
<comment type="similarity">
    <text evidence="9">Belongs to the GSP H family.</text>
</comment>
<dbReference type="EMBL" id="CP003350">
    <property type="protein sequence ID" value="AFC86834.1"/>
    <property type="molecule type" value="Genomic_DNA"/>
</dbReference>
<keyword evidence="4" id="KW-0488">Methylation</keyword>
<evidence type="ECO:0000256" key="3">
    <source>
        <dbReference type="ARBA" id="ARBA00022475"/>
    </source>
</evidence>
<dbReference type="RefSeq" id="WP_014403837.1">
    <property type="nucleotide sequence ID" value="NC_017033.1"/>
</dbReference>
<keyword evidence="3" id="KW-1003">Cell membrane</keyword>
<dbReference type="Proteomes" id="UP000005234">
    <property type="component" value="Chromosome"/>
</dbReference>
<name>H8L6L8_FRAAD</name>
<gene>
    <name evidence="13" type="ordered locus">Fraau_2473</name>
</gene>
<evidence type="ECO:0000256" key="5">
    <source>
        <dbReference type="ARBA" id="ARBA00022519"/>
    </source>
</evidence>
<dbReference type="InterPro" id="IPR012902">
    <property type="entry name" value="N_methyl_site"/>
</dbReference>
<keyword evidence="8 11" id="KW-0472">Membrane</keyword>
<reference evidence="13" key="1">
    <citation type="submission" date="2012-02" db="EMBL/GenBank/DDBJ databases">
        <title>The complete genome of Frateuria aurantia DSM 6220.</title>
        <authorList>
            <consortium name="US DOE Joint Genome Institute (JGI-PGF)"/>
            <person name="Lucas S."/>
            <person name="Copeland A."/>
            <person name="Lapidus A."/>
            <person name="Glavina del Rio T."/>
            <person name="Dalin E."/>
            <person name="Tice H."/>
            <person name="Bruce D."/>
            <person name="Goodwin L."/>
            <person name="Pitluck S."/>
            <person name="Peters L."/>
            <person name="Ovchinnikova G."/>
            <person name="Teshima H."/>
            <person name="Kyrpides N."/>
            <person name="Mavromatis K."/>
            <person name="Ivanova N."/>
            <person name="Brettin T."/>
            <person name="Detter J.C."/>
            <person name="Han C."/>
            <person name="Larimer F."/>
            <person name="Land M."/>
            <person name="Hauser L."/>
            <person name="Markowitz V."/>
            <person name="Cheng J.-F."/>
            <person name="Hugenholtz P."/>
            <person name="Woyke T."/>
            <person name="Wu D."/>
            <person name="Brambilla E."/>
            <person name="Klenk H.-P."/>
            <person name="Eisen J.A."/>
        </authorList>
    </citation>
    <scope>NUCLEOTIDE SEQUENCE</scope>
    <source>
        <strain evidence="13">DSM 6220</strain>
    </source>
</reference>
<dbReference type="GO" id="GO:0015627">
    <property type="term" value="C:type II protein secretion system complex"/>
    <property type="evidence" value="ECO:0007669"/>
    <property type="project" value="InterPro"/>
</dbReference>